<accession>A0A399IMZ9</accession>
<dbReference type="Pfam" id="PF13181">
    <property type="entry name" value="TPR_8"/>
    <property type="match status" value="2"/>
</dbReference>
<dbReference type="SUPFAM" id="SSF48452">
    <property type="entry name" value="TPR-like"/>
    <property type="match status" value="2"/>
</dbReference>
<dbReference type="InterPro" id="IPR011990">
    <property type="entry name" value="TPR-like_helical_dom_sf"/>
</dbReference>
<reference evidence="3 4" key="1">
    <citation type="submission" date="2018-08" db="EMBL/GenBank/DDBJ databases">
        <title>Genome of Clostridium chromiireducens C1, DSM12136.</title>
        <authorList>
            <person name="Xing M."/>
            <person name="Wei Y."/>
            <person name="Ang E.L."/>
            <person name="Zhao H."/>
            <person name="Zhang Y."/>
        </authorList>
    </citation>
    <scope>NUCLEOTIDE SEQUENCE [LARGE SCALE GENOMIC DNA]</scope>
    <source>
        <strain evidence="3 4">C1</strain>
    </source>
</reference>
<feature type="repeat" description="TPR" evidence="1">
    <location>
        <begin position="319"/>
        <end position="352"/>
    </location>
</feature>
<name>A0A399IMZ9_9CLOT</name>
<evidence type="ECO:0000256" key="1">
    <source>
        <dbReference type="PROSITE-ProRule" id="PRU00339"/>
    </source>
</evidence>
<dbReference type="EMBL" id="QXDJ01000003">
    <property type="protein sequence ID" value="RII33947.1"/>
    <property type="molecule type" value="Genomic_DNA"/>
</dbReference>
<dbReference type="Pfam" id="PF00535">
    <property type="entry name" value="Glycos_transf_2"/>
    <property type="match status" value="1"/>
</dbReference>
<dbReference type="RefSeq" id="WP_119366792.1">
    <property type="nucleotide sequence ID" value="NZ_QXDJ01000003.1"/>
</dbReference>
<dbReference type="InterPro" id="IPR001173">
    <property type="entry name" value="Glyco_trans_2-like"/>
</dbReference>
<evidence type="ECO:0000259" key="2">
    <source>
        <dbReference type="Pfam" id="PF00535"/>
    </source>
</evidence>
<dbReference type="InterPro" id="IPR029044">
    <property type="entry name" value="Nucleotide-diphossugar_trans"/>
</dbReference>
<evidence type="ECO:0000313" key="4">
    <source>
        <dbReference type="Proteomes" id="UP000265930"/>
    </source>
</evidence>
<proteinExistence type="predicted"/>
<protein>
    <submittedName>
        <fullName evidence="3">Glycosyltransferase</fullName>
    </submittedName>
</protein>
<dbReference type="Gene3D" id="1.25.40.10">
    <property type="entry name" value="Tetratricopeptide repeat domain"/>
    <property type="match status" value="1"/>
</dbReference>
<organism evidence="3 4">
    <name type="scientific">Clostridium chromiireducens</name>
    <dbReference type="NCBI Taxonomy" id="225345"/>
    <lineage>
        <taxon>Bacteria</taxon>
        <taxon>Bacillati</taxon>
        <taxon>Bacillota</taxon>
        <taxon>Clostridia</taxon>
        <taxon>Eubacteriales</taxon>
        <taxon>Clostridiaceae</taxon>
        <taxon>Clostridium</taxon>
    </lineage>
</organism>
<feature type="domain" description="Glycosyltransferase 2-like" evidence="2">
    <location>
        <begin position="4"/>
        <end position="127"/>
    </location>
</feature>
<dbReference type="CDD" id="cd02511">
    <property type="entry name" value="Beta4Glucosyltransferase"/>
    <property type="match status" value="1"/>
</dbReference>
<sequence length="603" mass="70395">MSLSLCMIVKNEESTLGRCLESVKNIVDEMIIIDTGSTDDTIKIAERYGAKIFHYEWDNSFANARNYSLSKASKDWILIMDADDELRSEDKDKVIKLINDDNKLNAYFGETLSYSGDSSDYNIYSNLNIRFIKNGKGYKFSGAIHEQIIPGTEDAKKQAFLGIADIKFYHYGYLNKTVNEKNKRKRNMDIIEKILKENPDDTFMLYNMGVEYSAKGDYAEALKYLKKAYRNFNPSLGFGAKLLLKMISCNNVLQQFDECLTLIEEGLKYYPSCTDFEFYRANIFYIKKKYYSAIESAKKCISMGEPPILLREVSGVATYRPYYLLGIIYSTIDDYDESYKCYDEVLKTNPKFSDAIYRISEIMTIKNMCLDEMQKKLESYFDNLNQETNLLLSKIFYIQNKFDIAYNYAKKAESLNKDLLEVNFYKGLYSFYLGDYKEALENLYKINDGENHNNAIYCSILCELFIKNYEQADNLINISRKFNEPEETMVYETFISIIKEDKYIQLADDKENSKKFIKPIFNLLEVLLRANCFQGFKKAVKLLNLIDDDSIFMLLGKLYYKYGYFSFAYKEFIRSINLHEIIDADALRMMQTILLSQNESKIN</sequence>
<comment type="caution">
    <text evidence="3">The sequence shown here is derived from an EMBL/GenBank/DDBJ whole genome shotgun (WGS) entry which is preliminary data.</text>
</comment>
<dbReference type="PANTHER" id="PTHR43630:SF2">
    <property type="entry name" value="GLYCOSYLTRANSFERASE"/>
    <property type="match status" value="1"/>
</dbReference>
<dbReference type="GO" id="GO:0016740">
    <property type="term" value="F:transferase activity"/>
    <property type="evidence" value="ECO:0007669"/>
    <property type="project" value="UniProtKB-KW"/>
</dbReference>
<dbReference type="SUPFAM" id="SSF53448">
    <property type="entry name" value="Nucleotide-diphospho-sugar transferases"/>
    <property type="match status" value="1"/>
</dbReference>
<evidence type="ECO:0000313" key="3">
    <source>
        <dbReference type="EMBL" id="RII33947.1"/>
    </source>
</evidence>
<dbReference type="Proteomes" id="UP000265930">
    <property type="component" value="Unassembled WGS sequence"/>
</dbReference>
<gene>
    <name evidence="3" type="ORF">D2A34_12220</name>
</gene>
<dbReference type="PANTHER" id="PTHR43630">
    <property type="entry name" value="POLY-BETA-1,6-N-ACETYL-D-GLUCOSAMINE SYNTHASE"/>
    <property type="match status" value="1"/>
</dbReference>
<dbReference type="InterPro" id="IPR019734">
    <property type="entry name" value="TPR_rpt"/>
</dbReference>
<dbReference type="PROSITE" id="PS50005">
    <property type="entry name" value="TPR"/>
    <property type="match status" value="2"/>
</dbReference>
<dbReference type="SMART" id="SM00028">
    <property type="entry name" value="TPR"/>
    <property type="match status" value="4"/>
</dbReference>
<keyword evidence="3" id="KW-0808">Transferase</keyword>
<keyword evidence="1" id="KW-0802">TPR repeat</keyword>
<dbReference type="Gene3D" id="3.90.550.10">
    <property type="entry name" value="Spore Coat Polysaccharide Biosynthesis Protein SpsA, Chain A"/>
    <property type="match status" value="1"/>
</dbReference>
<feature type="repeat" description="TPR" evidence="1">
    <location>
        <begin position="202"/>
        <end position="235"/>
    </location>
</feature>
<dbReference type="AlphaFoldDB" id="A0A399IMZ9"/>